<protein>
    <submittedName>
        <fullName evidence="7">Purine-cytosine permease family protein</fullName>
    </submittedName>
</protein>
<organism evidence="7 8">
    <name type="scientific">Bacillus salitolerans</name>
    <dbReference type="NCBI Taxonomy" id="1437434"/>
    <lineage>
        <taxon>Bacteria</taxon>
        <taxon>Bacillati</taxon>
        <taxon>Bacillota</taxon>
        <taxon>Bacilli</taxon>
        <taxon>Bacillales</taxon>
        <taxon>Bacillaceae</taxon>
        <taxon>Bacillus</taxon>
    </lineage>
</organism>
<feature type="transmembrane region" description="Helical" evidence="6">
    <location>
        <begin position="345"/>
        <end position="366"/>
    </location>
</feature>
<sequence>MSKHNRIEKFGLDPVPNELKNTRWFDYLYIQLAFSVNAGNFLVPALAVIEGGLSFIYAVLSTVIGAAIAFSFVSWLSLPGASYGIPSQYAIRSILGIKGAKYIGSPIRTLTSLYWFAVQTIGGTFVIKELINRLFQIHVPFTIIALLLSSLMAILALIGFNMIKSVTKYFIPILILGQGVIIYIFIINSPAIINVIAPHTNFSFHSFFFYTGLAFVQYVSGVSSSADIARYSKSEKHSVFGLFFGNVIGFVMTAILGAFSAAQFQHLNPFVSATQLTSSFSLVTLISLCAIVSMISINMSNAYTGGFSLLNSFPKLGRLKSAMIFGILGVILSCFPTLVTQAKDYISLLGAFIIPLSAVIVTDFIFIKRNKIDINDLERIFDKQYQLNHVAFLTISFGIIIYFMLYAYTSPGIYTFMGSSSIYIVIKKLATRKQIKKKSSISV</sequence>
<comment type="caution">
    <text evidence="7">The sequence shown here is derived from an EMBL/GenBank/DDBJ whole genome shotgun (WGS) entry which is preliminary data.</text>
</comment>
<evidence type="ECO:0000256" key="5">
    <source>
        <dbReference type="ARBA" id="ARBA00023136"/>
    </source>
</evidence>
<keyword evidence="8" id="KW-1185">Reference proteome</keyword>
<feature type="transmembrane region" description="Helical" evidence="6">
    <location>
        <begin position="387"/>
        <end position="407"/>
    </location>
</feature>
<proteinExistence type="inferred from homology"/>
<keyword evidence="5 6" id="KW-0472">Membrane</keyword>
<feature type="transmembrane region" description="Helical" evidence="6">
    <location>
        <begin position="99"/>
        <end position="117"/>
    </location>
</feature>
<dbReference type="EMBL" id="JBHUEM010000054">
    <property type="protein sequence ID" value="MFD1739340.1"/>
    <property type="molecule type" value="Genomic_DNA"/>
</dbReference>
<reference evidence="8" key="1">
    <citation type="journal article" date="2019" name="Int. J. Syst. Evol. Microbiol.">
        <title>The Global Catalogue of Microorganisms (GCM) 10K type strain sequencing project: providing services to taxonomists for standard genome sequencing and annotation.</title>
        <authorList>
            <consortium name="The Broad Institute Genomics Platform"/>
            <consortium name="The Broad Institute Genome Sequencing Center for Infectious Disease"/>
            <person name="Wu L."/>
            <person name="Ma J."/>
        </authorList>
    </citation>
    <scope>NUCLEOTIDE SEQUENCE [LARGE SCALE GENOMIC DNA]</scope>
    <source>
        <strain evidence="8">CCUG 49339</strain>
    </source>
</reference>
<evidence type="ECO:0000313" key="8">
    <source>
        <dbReference type="Proteomes" id="UP001597214"/>
    </source>
</evidence>
<dbReference type="Pfam" id="PF02133">
    <property type="entry name" value="Transp_cyt_pur"/>
    <property type="match status" value="1"/>
</dbReference>
<evidence type="ECO:0000256" key="4">
    <source>
        <dbReference type="ARBA" id="ARBA00022989"/>
    </source>
</evidence>
<feature type="transmembrane region" description="Helical" evidence="6">
    <location>
        <begin position="238"/>
        <end position="259"/>
    </location>
</feature>
<feature type="transmembrane region" description="Helical" evidence="6">
    <location>
        <begin position="137"/>
        <end position="157"/>
    </location>
</feature>
<evidence type="ECO:0000256" key="1">
    <source>
        <dbReference type="ARBA" id="ARBA00004141"/>
    </source>
</evidence>
<keyword evidence="3 6" id="KW-0812">Transmembrane</keyword>
<feature type="transmembrane region" description="Helical" evidence="6">
    <location>
        <begin position="169"/>
        <end position="187"/>
    </location>
</feature>
<comment type="similarity">
    <text evidence="2">Belongs to the purine-cytosine permease (2.A.39) family.</text>
</comment>
<gene>
    <name evidence="7" type="ORF">ACFSCX_22930</name>
</gene>
<dbReference type="InterPro" id="IPR001248">
    <property type="entry name" value="Pur-cyt_permease"/>
</dbReference>
<dbReference type="Gene3D" id="1.10.4160.10">
    <property type="entry name" value="Hydantoin permease"/>
    <property type="match status" value="1"/>
</dbReference>
<evidence type="ECO:0000256" key="2">
    <source>
        <dbReference type="ARBA" id="ARBA00008974"/>
    </source>
</evidence>
<dbReference type="InterPro" id="IPR030191">
    <property type="entry name" value="CodB"/>
</dbReference>
<dbReference type="PANTHER" id="PTHR30569:SF0">
    <property type="entry name" value="CYTOSINE PERMEASE"/>
    <property type="match status" value="1"/>
</dbReference>
<feature type="transmembrane region" description="Helical" evidence="6">
    <location>
        <begin position="55"/>
        <end position="78"/>
    </location>
</feature>
<keyword evidence="4 6" id="KW-1133">Transmembrane helix</keyword>
<evidence type="ECO:0000313" key="7">
    <source>
        <dbReference type="EMBL" id="MFD1739340.1"/>
    </source>
</evidence>
<name>A0ABW4LVX5_9BACI</name>
<feature type="transmembrane region" description="Helical" evidence="6">
    <location>
        <begin position="27"/>
        <end position="49"/>
    </location>
</feature>
<feature type="transmembrane region" description="Helical" evidence="6">
    <location>
        <begin position="207"/>
        <end position="226"/>
    </location>
</feature>
<dbReference type="PANTHER" id="PTHR30569">
    <property type="entry name" value="CYTOSINE TRANSPORTER CODB"/>
    <property type="match status" value="1"/>
</dbReference>
<dbReference type="Proteomes" id="UP001597214">
    <property type="component" value="Unassembled WGS sequence"/>
</dbReference>
<dbReference type="RefSeq" id="WP_377930569.1">
    <property type="nucleotide sequence ID" value="NZ_JBHUEM010000054.1"/>
</dbReference>
<evidence type="ECO:0000256" key="3">
    <source>
        <dbReference type="ARBA" id="ARBA00022692"/>
    </source>
</evidence>
<comment type="subcellular location">
    <subcellularLocation>
        <location evidence="1">Membrane</location>
        <topology evidence="1">Multi-pass membrane protein</topology>
    </subcellularLocation>
</comment>
<accession>A0ABW4LVX5</accession>
<evidence type="ECO:0000256" key="6">
    <source>
        <dbReference type="SAM" id="Phobius"/>
    </source>
</evidence>
<feature type="transmembrane region" description="Helical" evidence="6">
    <location>
        <begin position="279"/>
        <end position="300"/>
    </location>
</feature>
<feature type="transmembrane region" description="Helical" evidence="6">
    <location>
        <begin position="321"/>
        <end position="339"/>
    </location>
</feature>